<evidence type="ECO:0000313" key="3">
    <source>
        <dbReference type="Proteomes" id="UP000280066"/>
    </source>
</evidence>
<feature type="transmembrane region" description="Helical" evidence="1">
    <location>
        <begin position="349"/>
        <end position="367"/>
    </location>
</feature>
<comment type="caution">
    <text evidence="2">The sequence shown here is derived from an EMBL/GenBank/DDBJ whole genome shotgun (WGS) entry which is preliminary data.</text>
</comment>
<name>A0A3R9MB16_9BACT</name>
<keyword evidence="1" id="KW-0472">Membrane</keyword>
<evidence type="ECO:0008006" key="4">
    <source>
        <dbReference type="Google" id="ProtNLM"/>
    </source>
</evidence>
<keyword evidence="3" id="KW-1185">Reference proteome</keyword>
<keyword evidence="1" id="KW-0812">Transmembrane</keyword>
<gene>
    <name evidence="2" type="ORF">EI290_06190</name>
</gene>
<accession>A0A3R9MB16</accession>
<evidence type="ECO:0000256" key="1">
    <source>
        <dbReference type="SAM" id="Phobius"/>
    </source>
</evidence>
<dbReference type="AlphaFoldDB" id="A0A3R9MB16"/>
<organism evidence="2 3">
    <name type="scientific">Hymenobacter metallilatus</name>
    <dbReference type="NCBI Taxonomy" id="2493666"/>
    <lineage>
        <taxon>Bacteria</taxon>
        <taxon>Pseudomonadati</taxon>
        <taxon>Bacteroidota</taxon>
        <taxon>Cytophagia</taxon>
        <taxon>Cytophagales</taxon>
        <taxon>Hymenobacteraceae</taxon>
        <taxon>Hymenobacter</taxon>
    </lineage>
</organism>
<sequence>MPYSDSGPASRGPLPADRRAYALLALLLGLSLLTALLTQGTYDSSDSIMHYLFARYAFQHPVNFLESWSKPLVVQVMAGPAQLGLRGVMVLQCLLVATAAGLAYDAARQLRLPWPWLVLVFCYASADYFRIQFSGLTEPTFSVVLMAAVALALRGQVAWGAAVISLLPYARSEGFLLLGVYGLYVLIARNWRALPWLGLGFMLYGIAGLFVYQDFLWVFTHNAYPVRNTDYTFASGQVTHFILGLADTIGWVQYGLLWLGVGGITWAWVRPGHRLRPDLFRAEVVLVYGCIVVFVAAHTVFWMFNLFGSLGLVRVLCSLVPLLSLVVLRGVWVCSQLFAASGRRRQIRAALLVVVVGFPFCGSRIAFRWERDFGRASDQLLLDEAARWAARQQVAPQMVYWHPYVAMATGLDPFGPRHSPPEALQTQDWPLPAGSLVFWDEWYAVIEGSTPLEALKANPHLRLRWLKAMPRNRKKTLNDSVRVAVFEKI</sequence>
<feature type="transmembrane region" description="Helical" evidence="1">
    <location>
        <begin position="281"/>
        <end position="304"/>
    </location>
</feature>
<feature type="transmembrane region" description="Helical" evidence="1">
    <location>
        <begin position="194"/>
        <end position="212"/>
    </location>
</feature>
<dbReference type="RefSeq" id="WP_125427798.1">
    <property type="nucleotide sequence ID" value="NZ_RWIS01000003.1"/>
</dbReference>
<feature type="transmembrane region" description="Helical" evidence="1">
    <location>
        <begin position="20"/>
        <end position="38"/>
    </location>
</feature>
<proteinExistence type="predicted"/>
<protein>
    <recommendedName>
        <fullName evidence="4">Glycosyltransferase RgtA/B/C/D-like domain-containing protein</fullName>
    </recommendedName>
</protein>
<reference evidence="2 3" key="1">
    <citation type="submission" date="2018-12" db="EMBL/GenBank/DDBJ databases">
        <authorList>
            <person name="Feng G."/>
            <person name="Zhu H."/>
        </authorList>
    </citation>
    <scope>NUCLEOTIDE SEQUENCE [LARGE SCALE GENOMIC DNA]</scope>
    <source>
        <strain evidence="2 3">9PBR-2</strain>
    </source>
</reference>
<evidence type="ECO:0000313" key="2">
    <source>
        <dbReference type="EMBL" id="RSK35286.1"/>
    </source>
</evidence>
<dbReference type="OrthoDB" id="1467004at2"/>
<keyword evidence="1" id="KW-1133">Transmembrane helix</keyword>
<feature type="transmembrane region" description="Helical" evidence="1">
    <location>
        <begin position="251"/>
        <end position="269"/>
    </location>
</feature>
<feature type="transmembrane region" description="Helical" evidence="1">
    <location>
        <begin position="87"/>
        <end position="107"/>
    </location>
</feature>
<dbReference type="Proteomes" id="UP000280066">
    <property type="component" value="Unassembled WGS sequence"/>
</dbReference>
<feature type="transmembrane region" description="Helical" evidence="1">
    <location>
        <begin position="310"/>
        <end position="328"/>
    </location>
</feature>
<dbReference type="EMBL" id="RWIS01000003">
    <property type="protein sequence ID" value="RSK35286.1"/>
    <property type="molecule type" value="Genomic_DNA"/>
</dbReference>
<feature type="transmembrane region" description="Helical" evidence="1">
    <location>
        <begin position="169"/>
        <end position="187"/>
    </location>
</feature>